<dbReference type="InterPro" id="IPR001173">
    <property type="entry name" value="Glyco_trans_2-like"/>
</dbReference>
<protein>
    <submittedName>
        <fullName evidence="2">Glycosyltransferase</fullName>
    </submittedName>
</protein>
<dbReference type="Gene3D" id="3.90.550.10">
    <property type="entry name" value="Spore Coat Polysaccharide Biosynthesis Protein SpsA, Chain A"/>
    <property type="match status" value="1"/>
</dbReference>
<feature type="domain" description="Glycosyltransferase 2-like" evidence="1">
    <location>
        <begin position="15"/>
        <end position="150"/>
    </location>
</feature>
<gene>
    <name evidence="2" type="ORF">N7U62_17535</name>
</gene>
<proteinExistence type="predicted"/>
<name>A0ABT3CXR3_9BACT</name>
<sequence>MLYIKHLLKNNMITFIVATYNAGRTLRACLTSFRYQTDKNFRLIIIDGMSDDNTINIIKEFEDVVEKWISEEDRGIYDAWNKALDHVETDWVAFLGADDRLMDENSIKNLNILSENNDADFIYGKTAFHDLSDREVWVQANSWNAIRDDFFKGIMKIPHPGMLHKACLFKEYGTYDISYKISSDYEFILRVLLKKESIVFSGVNSQVIIQEGGISHDYKSRIKSLEEVRSILKKHEQNVNNLKLRLYMFRTKCLYILSRFLGDSGTKALRKILNE</sequence>
<dbReference type="EMBL" id="JAOYOD010000001">
    <property type="protein sequence ID" value="MCV9388491.1"/>
    <property type="molecule type" value="Genomic_DNA"/>
</dbReference>
<evidence type="ECO:0000313" key="3">
    <source>
        <dbReference type="Proteomes" id="UP001300692"/>
    </source>
</evidence>
<dbReference type="CDD" id="cd06433">
    <property type="entry name" value="GT_2_WfgS_like"/>
    <property type="match status" value="1"/>
</dbReference>
<keyword evidence="3" id="KW-1185">Reference proteome</keyword>
<comment type="caution">
    <text evidence="2">The sequence shown here is derived from an EMBL/GenBank/DDBJ whole genome shotgun (WGS) entry which is preliminary data.</text>
</comment>
<reference evidence="2 3" key="1">
    <citation type="submission" date="2022-10" db="EMBL/GenBank/DDBJ databases">
        <title>Comparative genomics and taxonomic characterization of three novel marine species of genus Reichenbachiella exhibiting antioxidant and polysaccharide degradation activities.</title>
        <authorList>
            <person name="Muhammad N."/>
            <person name="Lee Y.-J."/>
            <person name="Ko J."/>
            <person name="Kim S.-G."/>
        </authorList>
    </citation>
    <scope>NUCLEOTIDE SEQUENCE [LARGE SCALE GENOMIC DNA]</scope>
    <source>
        <strain evidence="2 3">ABR2-5</strain>
    </source>
</reference>
<dbReference type="RefSeq" id="WP_264139360.1">
    <property type="nucleotide sequence ID" value="NZ_JAOYOD010000001.1"/>
</dbReference>
<dbReference type="SUPFAM" id="SSF53448">
    <property type="entry name" value="Nucleotide-diphospho-sugar transferases"/>
    <property type="match status" value="1"/>
</dbReference>
<evidence type="ECO:0000313" key="2">
    <source>
        <dbReference type="EMBL" id="MCV9388491.1"/>
    </source>
</evidence>
<dbReference type="InterPro" id="IPR050834">
    <property type="entry name" value="Glycosyltransf_2"/>
</dbReference>
<dbReference type="InterPro" id="IPR029044">
    <property type="entry name" value="Nucleotide-diphossugar_trans"/>
</dbReference>
<dbReference type="PANTHER" id="PTHR43685">
    <property type="entry name" value="GLYCOSYLTRANSFERASE"/>
    <property type="match status" value="1"/>
</dbReference>
<dbReference type="Pfam" id="PF00535">
    <property type="entry name" value="Glycos_transf_2"/>
    <property type="match status" value="1"/>
</dbReference>
<dbReference type="PANTHER" id="PTHR43685:SF2">
    <property type="entry name" value="GLYCOSYLTRANSFERASE 2-LIKE DOMAIN-CONTAINING PROTEIN"/>
    <property type="match status" value="1"/>
</dbReference>
<accession>A0ABT3CXR3</accession>
<organism evidence="2 3">
    <name type="scientific">Reichenbachiella ulvae</name>
    <dbReference type="NCBI Taxonomy" id="2980104"/>
    <lineage>
        <taxon>Bacteria</taxon>
        <taxon>Pseudomonadati</taxon>
        <taxon>Bacteroidota</taxon>
        <taxon>Cytophagia</taxon>
        <taxon>Cytophagales</taxon>
        <taxon>Reichenbachiellaceae</taxon>
        <taxon>Reichenbachiella</taxon>
    </lineage>
</organism>
<dbReference type="Proteomes" id="UP001300692">
    <property type="component" value="Unassembled WGS sequence"/>
</dbReference>
<evidence type="ECO:0000259" key="1">
    <source>
        <dbReference type="Pfam" id="PF00535"/>
    </source>
</evidence>